<sequence>MLLCDTSRHLQLTLSSSNARQSEISHECVNQSDKDFVGVDRRRQQCDSNIRQRGPRRPTNDRLSHDEELSHSINCVSLPDNTNLSKERVDILKQRVTIDKDIVKIIKEQKLETSRFITRDFSELMVARKGVRPAQLRVTLESYLDDYPADSKQRKALQSIINEINVGGSNDDLRGKTIIEHVAAVTKTNELTATFVVYQYRFEFTNDGSRELLVDALIISATQKLNVDWARFGLEGAAIGVLGFLVNPTFGAEEMVALLAGFVHLVGNYSQIQDSTTEINAKALLFKPASISGSELPSYIYSRKGISVYNNDHTTARFWTDQKTIDSQLCMEHNCE</sequence>
<dbReference type="Proteomes" id="UP000663828">
    <property type="component" value="Unassembled WGS sequence"/>
</dbReference>
<gene>
    <name evidence="2" type="ORF">XAT740_LOCUS10121</name>
</gene>
<proteinExistence type="predicted"/>
<dbReference type="EMBL" id="CAJNOR010000534">
    <property type="protein sequence ID" value="CAF0941077.1"/>
    <property type="molecule type" value="Genomic_DNA"/>
</dbReference>
<protein>
    <submittedName>
        <fullName evidence="2">Uncharacterized protein</fullName>
    </submittedName>
</protein>
<evidence type="ECO:0000313" key="2">
    <source>
        <dbReference type="EMBL" id="CAF0941077.1"/>
    </source>
</evidence>
<organism evidence="2 3">
    <name type="scientific">Adineta ricciae</name>
    <name type="common">Rotifer</name>
    <dbReference type="NCBI Taxonomy" id="249248"/>
    <lineage>
        <taxon>Eukaryota</taxon>
        <taxon>Metazoa</taxon>
        <taxon>Spiralia</taxon>
        <taxon>Gnathifera</taxon>
        <taxon>Rotifera</taxon>
        <taxon>Eurotatoria</taxon>
        <taxon>Bdelloidea</taxon>
        <taxon>Adinetida</taxon>
        <taxon>Adinetidae</taxon>
        <taxon>Adineta</taxon>
    </lineage>
</organism>
<accession>A0A814C952</accession>
<dbReference type="AlphaFoldDB" id="A0A814C952"/>
<name>A0A814C952_ADIRI</name>
<comment type="caution">
    <text evidence="2">The sequence shown here is derived from an EMBL/GenBank/DDBJ whole genome shotgun (WGS) entry which is preliminary data.</text>
</comment>
<evidence type="ECO:0000256" key="1">
    <source>
        <dbReference type="SAM" id="MobiDB-lite"/>
    </source>
</evidence>
<feature type="region of interest" description="Disordered" evidence="1">
    <location>
        <begin position="44"/>
        <end position="68"/>
    </location>
</feature>
<keyword evidence="3" id="KW-1185">Reference proteome</keyword>
<feature type="compositionally biased region" description="Basic and acidic residues" evidence="1">
    <location>
        <begin position="58"/>
        <end position="68"/>
    </location>
</feature>
<reference evidence="2" key="1">
    <citation type="submission" date="2021-02" db="EMBL/GenBank/DDBJ databases">
        <authorList>
            <person name="Nowell W R."/>
        </authorList>
    </citation>
    <scope>NUCLEOTIDE SEQUENCE</scope>
</reference>
<evidence type="ECO:0000313" key="3">
    <source>
        <dbReference type="Proteomes" id="UP000663828"/>
    </source>
</evidence>